<dbReference type="GO" id="GO:0005737">
    <property type="term" value="C:cytoplasm"/>
    <property type="evidence" value="ECO:0007669"/>
    <property type="project" value="UniProtKB-ARBA"/>
</dbReference>
<evidence type="ECO:0000259" key="4">
    <source>
        <dbReference type="PROSITE" id="PS50961"/>
    </source>
</evidence>
<dbReference type="Pfam" id="PF05383">
    <property type="entry name" value="La"/>
    <property type="match status" value="1"/>
</dbReference>
<feature type="compositionally biased region" description="Low complexity" evidence="3">
    <location>
        <begin position="38"/>
        <end position="58"/>
    </location>
</feature>
<feature type="compositionally biased region" description="Low complexity" evidence="3">
    <location>
        <begin position="315"/>
        <end position="332"/>
    </location>
</feature>
<evidence type="ECO:0000256" key="3">
    <source>
        <dbReference type="SAM" id="MobiDB-lite"/>
    </source>
</evidence>
<dbReference type="PANTHER" id="PTHR22792:SF132">
    <property type="entry name" value="LA-RELATED PROTEIN 1"/>
    <property type="match status" value="1"/>
</dbReference>
<reference evidence="5" key="1">
    <citation type="submission" date="2015-07" db="EMBL/GenBank/DDBJ databases">
        <title>Transcriptome Assembly of Anthurium amnicola.</title>
        <authorList>
            <person name="Suzuki J."/>
        </authorList>
    </citation>
    <scope>NUCLEOTIDE SEQUENCE</scope>
</reference>
<dbReference type="PROSITE" id="PS50961">
    <property type="entry name" value="HTH_LA"/>
    <property type="match status" value="1"/>
</dbReference>
<feature type="compositionally biased region" description="Gly residues" evidence="3">
    <location>
        <begin position="189"/>
        <end position="208"/>
    </location>
</feature>
<organism evidence="5">
    <name type="scientific">Anthurium amnicola</name>
    <dbReference type="NCBI Taxonomy" id="1678845"/>
    <lineage>
        <taxon>Eukaryota</taxon>
        <taxon>Viridiplantae</taxon>
        <taxon>Streptophyta</taxon>
        <taxon>Embryophyta</taxon>
        <taxon>Tracheophyta</taxon>
        <taxon>Spermatophyta</taxon>
        <taxon>Magnoliopsida</taxon>
        <taxon>Liliopsida</taxon>
        <taxon>Araceae</taxon>
        <taxon>Pothoideae</taxon>
        <taxon>Potheae</taxon>
        <taxon>Anthurium</taxon>
    </lineage>
</organism>
<dbReference type="InterPro" id="IPR045180">
    <property type="entry name" value="La_dom_prot"/>
</dbReference>
<feature type="compositionally biased region" description="Low complexity" evidence="3">
    <location>
        <begin position="167"/>
        <end position="180"/>
    </location>
</feature>
<sequence>MATAADSAPYSSAHSPRFRPNSHNLPSPWSRVVRGEPETTIAPAASPSPPAAAFTAVPPAEPSLRATVQTAGSEDAAEVGSVDAAGAPPPPPSDSSGGEKKSAWNRPSNGLTEAGSVMGADSWPALSEATKAPPKSSSHDSLKGLSNGSVSDHPAPATASPPPKPVPTNTNSNFSANNAAPIREKSMKRGGGGGTGSMITNDGGGALANGGPVQPKIHSTSADMPNKTLDKQANSEPPPRELTSRSSNWDHGSRVGGFSPQSHGGNEHQKAYSGNRRGNNAGGGGGHHHNNFGPRHDQERGGYDWNRRSFGGGRDAQMQQQPQQQPRGMARPFLRPPPPGSAPFIAPPPPPVRPFANPINYPDIPSPLFYVPTPPPPESFRGVPFVAPPAMFLTPSDLQLRAMLVKQIDYYFSAENLCKDVYLRQNMDGEGWVPISLIAGFNRVRNLTNNIQFILDTVRTSNTVEVQGDKIRKRNDWKNWPPLTQTPNPLPSSTMPNYDALAARLTHWIGRGY</sequence>
<dbReference type="GO" id="GO:0003723">
    <property type="term" value="F:RNA binding"/>
    <property type="evidence" value="ECO:0007669"/>
    <property type="project" value="UniProtKB-UniRule"/>
</dbReference>
<dbReference type="AlphaFoldDB" id="A0A1D1YP42"/>
<keyword evidence="1 2" id="KW-0694">RNA-binding</keyword>
<dbReference type="Gene3D" id="1.10.10.10">
    <property type="entry name" value="Winged helix-like DNA-binding domain superfamily/Winged helix DNA-binding domain"/>
    <property type="match status" value="1"/>
</dbReference>
<evidence type="ECO:0000256" key="2">
    <source>
        <dbReference type="PROSITE-ProRule" id="PRU00332"/>
    </source>
</evidence>
<dbReference type="SMART" id="SM00715">
    <property type="entry name" value="LA"/>
    <property type="match status" value="1"/>
</dbReference>
<feature type="region of interest" description="Disordered" evidence="3">
    <location>
        <begin position="1"/>
        <end position="349"/>
    </location>
</feature>
<dbReference type="FunFam" id="1.10.10.10:FF:000131">
    <property type="entry name" value="la-related protein 1B isoform X2"/>
    <property type="match status" value="1"/>
</dbReference>
<feature type="domain" description="HTH La-type RNA-binding" evidence="4">
    <location>
        <begin position="394"/>
        <end position="484"/>
    </location>
</feature>
<evidence type="ECO:0000313" key="5">
    <source>
        <dbReference type="EMBL" id="JAT56405.1"/>
    </source>
</evidence>
<protein>
    <submittedName>
        <fullName evidence="5">La-related protein 1B</fullName>
    </submittedName>
</protein>
<accession>A0A1D1YP42</accession>
<dbReference type="SUPFAM" id="SSF46785">
    <property type="entry name" value="Winged helix' DNA-binding domain"/>
    <property type="match status" value="1"/>
</dbReference>
<dbReference type="EMBL" id="GDJX01011531">
    <property type="protein sequence ID" value="JAT56405.1"/>
    <property type="molecule type" value="Transcribed_RNA"/>
</dbReference>
<name>A0A1D1YP42_9ARAE</name>
<dbReference type="InterPro" id="IPR006630">
    <property type="entry name" value="La_HTH"/>
</dbReference>
<evidence type="ECO:0000256" key="1">
    <source>
        <dbReference type="ARBA" id="ARBA00022884"/>
    </source>
</evidence>
<dbReference type="InterPro" id="IPR036390">
    <property type="entry name" value="WH_DNA-bd_sf"/>
</dbReference>
<dbReference type="PANTHER" id="PTHR22792">
    <property type="entry name" value="LUPUS LA PROTEIN-RELATED"/>
    <property type="match status" value="1"/>
</dbReference>
<feature type="compositionally biased region" description="Basic and acidic residues" evidence="3">
    <location>
        <begin position="294"/>
        <end position="307"/>
    </location>
</feature>
<dbReference type="CDD" id="cd07323">
    <property type="entry name" value="LAM"/>
    <property type="match status" value="1"/>
</dbReference>
<dbReference type="InterPro" id="IPR036388">
    <property type="entry name" value="WH-like_DNA-bd_sf"/>
</dbReference>
<proteinExistence type="predicted"/>
<gene>
    <name evidence="5" type="primary">LARP1B_0</name>
    <name evidence="5" type="ORF">g.118905</name>
</gene>
<feature type="compositionally biased region" description="Pro residues" evidence="3">
    <location>
        <begin position="334"/>
        <end position="349"/>
    </location>
</feature>